<evidence type="ECO:0000313" key="2">
    <source>
        <dbReference type="Proteomes" id="UP000280307"/>
    </source>
</evidence>
<name>A0A426U0Y3_9CHLR</name>
<gene>
    <name evidence="1" type="ORF">EI684_09670</name>
</gene>
<dbReference type="AlphaFoldDB" id="A0A426U0Y3"/>
<dbReference type="EMBL" id="RSAS01000372">
    <property type="protein sequence ID" value="RRR72830.1"/>
    <property type="molecule type" value="Genomic_DNA"/>
</dbReference>
<organism evidence="1 2">
    <name type="scientific">Candidatus Viridilinea halotolerans</name>
    <dbReference type="NCBI Taxonomy" id="2491704"/>
    <lineage>
        <taxon>Bacteria</taxon>
        <taxon>Bacillati</taxon>
        <taxon>Chloroflexota</taxon>
        <taxon>Chloroflexia</taxon>
        <taxon>Chloroflexales</taxon>
        <taxon>Chloroflexineae</taxon>
        <taxon>Oscillochloridaceae</taxon>
        <taxon>Candidatus Viridilinea</taxon>
    </lineage>
</organism>
<proteinExistence type="predicted"/>
<protein>
    <submittedName>
        <fullName evidence="1">Uncharacterized protein</fullName>
    </submittedName>
</protein>
<evidence type="ECO:0000313" key="1">
    <source>
        <dbReference type="EMBL" id="RRR72830.1"/>
    </source>
</evidence>
<comment type="caution">
    <text evidence="1">The sequence shown here is derived from an EMBL/GenBank/DDBJ whole genome shotgun (WGS) entry which is preliminary data.</text>
</comment>
<dbReference type="Proteomes" id="UP000280307">
    <property type="component" value="Unassembled WGS sequence"/>
</dbReference>
<sequence length="174" mass="18464">MKPSLCTPVSLPILLLLIALGIGILAPAHATTTLNRAGLVIRLSDEAIITRCVSFSEAQISGAVLLERAEVTIEVLNDPAMGFFVCGIAGVGCPASNCMCAYPDATWGYWLRQTSGWRSSPVGASSRTVRPGDVDGWLWGQPSSSNAAPLPDLSFTAICGPAAQWQVWLPLIRR</sequence>
<reference evidence="1 2" key="1">
    <citation type="submission" date="2018-12" db="EMBL/GenBank/DDBJ databases">
        <title>Genome Sequence of Candidatus Viridilinea halotolerans isolated from saline sulfide-rich spring.</title>
        <authorList>
            <person name="Grouzdev D.S."/>
            <person name="Burganskaya E.I."/>
            <person name="Krutkina M.S."/>
            <person name="Sukhacheva M.V."/>
            <person name="Gorlenko V.M."/>
        </authorList>
    </citation>
    <scope>NUCLEOTIDE SEQUENCE [LARGE SCALE GENOMIC DNA]</scope>
    <source>
        <strain evidence="1">Chok-6</strain>
    </source>
</reference>
<accession>A0A426U0Y3</accession>